<dbReference type="RefSeq" id="WP_184028160.1">
    <property type="nucleotide sequence ID" value="NZ_JACHFN010000006.1"/>
</dbReference>
<dbReference type="Proteomes" id="UP000525389">
    <property type="component" value="Unassembled WGS sequence"/>
</dbReference>
<name>A0A7W8GF81_9DEIO</name>
<protein>
    <recommendedName>
        <fullName evidence="1">SCP2 domain-containing protein</fullName>
    </recommendedName>
</protein>
<dbReference type="InterPro" id="IPR036527">
    <property type="entry name" value="SCP2_sterol-bd_dom_sf"/>
</dbReference>
<organism evidence="2 3">
    <name type="scientific">Deinococcus budaensis</name>
    <dbReference type="NCBI Taxonomy" id="1665626"/>
    <lineage>
        <taxon>Bacteria</taxon>
        <taxon>Thermotogati</taxon>
        <taxon>Deinococcota</taxon>
        <taxon>Deinococci</taxon>
        <taxon>Deinococcales</taxon>
        <taxon>Deinococcaceae</taxon>
        <taxon>Deinococcus</taxon>
    </lineage>
</organism>
<dbReference type="EMBL" id="JACHFN010000006">
    <property type="protein sequence ID" value="MBB5234388.1"/>
    <property type="molecule type" value="Genomic_DNA"/>
</dbReference>
<accession>A0A7W8GF81</accession>
<reference evidence="2 3" key="1">
    <citation type="submission" date="2020-08" db="EMBL/GenBank/DDBJ databases">
        <title>Genomic Encyclopedia of Type Strains, Phase IV (KMG-IV): sequencing the most valuable type-strain genomes for metagenomic binning, comparative biology and taxonomic classification.</title>
        <authorList>
            <person name="Goeker M."/>
        </authorList>
    </citation>
    <scope>NUCLEOTIDE SEQUENCE [LARGE SCALE GENOMIC DNA]</scope>
    <source>
        <strain evidence="2 3">DSM 101791</strain>
    </source>
</reference>
<dbReference type="SUPFAM" id="SSF55718">
    <property type="entry name" value="SCP-like"/>
    <property type="match status" value="1"/>
</dbReference>
<keyword evidence="3" id="KW-1185">Reference proteome</keyword>
<gene>
    <name evidence="2" type="ORF">HNQ09_001826</name>
</gene>
<dbReference type="AlphaFoldDB" id="A0A7W8GF81"/>
<sequence length="138" mass="14466">MSSLSPDPAQLTARLLRVFGAAHADPDADLLLRRRAALTFLFTQPDAALRLDGRGGQAVTLTVGEEARSAPSDLTFRMTARAAHALWLGELNPVTAMLAGQLSVQGPLPLALALSPSLKVMQAAYRAEIAREGAGAGH</sequence>
<dbReference type="InterPro" id="IPR003033">
    <property type="entry name" value="SCP2_sterol-bd_dom"/>
</dbReference>
<evidence type="ECO:0000313" key="2">
    <source>
        <dbReference type="EMBL" id="MBB5234388.1"/>
    </source>
</evidence>
<proteinExistence type="predicted"/>
<evidence type="ECO:0000259" key="1">
    <source>
        <dbReference type="Pfam" id="PF02036"/>
    </source>
</evidence>
<dbReference type="Pfam" id="PF02036">
    <property type="entry name" value="SCP2"/>
    <property type="match status" value="1"/>
</dbReference>
<evidence type="ECO:0000313" key="3">
    <source>
        <dbReference type="Proteomes" id="UP000525389"/>
    </source>
</evidence>
<dbReference type="Gene3D" id="3.30.1050.10">
    <property type="entry name" value="SCP2 sterol-binding domain"/>
    <property type="match status" value="1"/>
</dbReference>
<feature type="domain" description="SCP2" evidence="1">
    <location>
        <begin position="48"/>
        <end position="118"/>
    </location>
</feature>
<comment type="caution">
    <text evidence="2">The sequence shown here is derived from an EMBL/GenBank/DDBJ whole genome shotgun (WGS) entry which is preliminary data.</text>
</comment>